<sequence length="138" mass="15569">MDDDAARRRAERAASAEYHAEAERRKREQEASEAQVLLDRFVERATAAGLPTEELTAKPWTGRGRYRTGVVGWYLRKDHSVGLGQDGRYYLLVVSPERFGRWRTVPVTPTAPTLQVGQGARDGESVALATLLEMRLQW</sequence>
<name>A0A975XZV1_9ACTN</name>
<accession>A0A975XZV1</accession>
<dbReference type="AlphaFoldDB" id="A0A975XZV1"/>
<dbReference type="EMBL" id="CP077062">
    <property type="protein sequence ID" value="QWZ07778.1"/>
    <property type="molecule type" value="Genomic_DNA"/>
</dbReference>
<dbReference type="RefSeq" id="WP_216939288.1">
    <property type="nucleotide sequence ID" value="NZ_CP077062.1"/>
</dbReference>
<gene>
    <name evidence="2" type="ORF">KRR39_20685</name>
</gene>
<feature type="region of interest" description="Disordered" evidence="1">
    <location>
        <begin position="1"/>
        <end position="31"/>
    </location>
</feature>
<keyword evidence="3" id="KW-1185">Reference proteome</keyword>
<reference evidence="2" key="1">
    <citation type="submission" date="2021-06" db="EMBL/GenBank/DDBJ databases">
        <title>Complete genome sequence of Nocardioides sp. G188.</title>
        <authorList>
            <person name="Im W.-T."/>
        </authorList>
    </citation>
    <scope>NUCLEOTIDE SEQUENCE</scope>
    <source>
        <strain evidence="2">G188</strain>
    </source>
</reference>
<dbReference type="Proteomes" id="UP000683575">
    <property type="component" value="Chromosome"/>
</dbReference>
<protein>
    <submittedName>
        <fullName evidence="2">Uncharacterized protein</fullName>
    </submittedName>
</protein>
<evidence type="ECO:0000256" key="1">
    <source>
        <dbReference type="SAM" id="MobiDB-lite"/>
    </source>
</evidence>
<dbReference type="KEGG" id="nps:KRR39_20685"/>
<feature type="compositionally biased region" description="Basic and acidic residues" evidence="1">
    <location>
        <begin position="1"/>
        <end position="30"/>
    </location>
</feature>
<evidence type="ECO:0000313" key="3">
    <source>
        <dbReference type="Proteomes" id="UP000683575"/>
    </source>
</evidence>
<evidence type="ECO:0000313" key="2">
    <source>
        <dbReference type="EMBL" id="QWZ07778.1"/>
    </source>
</evidence>
<proteinExistence type="predicted"/>
<organism evidence="2 3">
    <name type="scientific">Nocardioides panacis</name>
    <dbReference type="NCBI Taxonomy" id="2849501"/>
    <lineage>
        <taxon>Bacteria</taxon>
        <taxon>Bacillati</taxon>
        <taxon>Actinomycetota</taxon>
        <taxon>Actinomycetes</taxon>
        <taxon>Propionibacteriales</taxon>
        <taxon>Nocardioidaceae</taxon>
        <taxon>Nocardioides</taxon>
    </lineage>
</organism>